<name>A9U1V0_PHYPA</name>
<reference evidence="1" key="1">
    <citation type="journal article" date="2008" name="Science">
        <title>The Physcomitrella genome reveals evolutionary insights into the conquest of land by plants.</title>
        <authorList>
            <person name="Rensing S."/>
            <person name="Lang D."/>
            <person name="Zimmer A."/>
            <person name="Terry A."/>
            <person name="Salamov A."/>
            <person name="Shapiro H."/>
            <person name="Nishiyama T."/>
            <person name="Perroud P.-F."/>
            <person name="Lindquist E."/>
            <person name="Kamisugi Y."/>
            <person name="Tanahashi T."/>
            <person name="Sakakibara K."/>
            <person name="Fujita T."/>
            <person name="Oishi K."/>
            <person name="Shin-I T."/>
            <person name="Kuroki Y."/>
            <person name="Toyoda A."/>
            <person name="Suzuki Y."/>
            <person name="Hashimoto A."/>
            <person name="Yamaguchi K."/>
            <person name="Sugano A."/>
            <person name="Kohara Y."/>
            <person name="Fujiyama A."/>
            <person name="Anterola A."/>
            <person name="Aoki S."/>
            <person name="Ashton N."/>
            <person name="Barbazuk W.B."/>
            <person name="Barker E."/>
            <person name="Bennetzen J."/>
            <person name="Bezanilla M."/>
            <person name="Blankenship R."/>
            <person name="Cho S.H."/>
            <person name="Dutcher S."/>
            <person name="Estelle M."/>
            <person name="Fawcett J.A."/>
            <person name="Gundlach H."/>
            <person name="Hanada K."/>
            <person name="Heyl A."/>
            <person name="Hicks K.A."/>
            <person name="Hugh J."/>
            <person name="Lohr M."/>
            <person name="Mayer K."/>
            <person name="Melkozernov A."/>
            <person name="Murata T."/>
            <person name="Nelson D."/>
            <person name="Pils B."/>
            <person name="Prigge M."/>
            <person name="Reiss B."/>
            <person name="Renner T."/>
            <person name="Rombauts S."/>
            <person name="Rushton P."/>
            <person name="Sanderfoot A."/>
            <person name="Schween G."/>
            <person name="Shiu S.-H."/>
            <person name="Stueber K."/>
            <person name="Theodoulou F.L."/>
            <person name="Tu H."/>
            <person name="Van de Peer Y."/>
            <person name="Verrier P.J."/>
            <person name="Waters E."/>
            <person name="Wood A."/>
            <person name="Yang L."/>
            <person name="Cove D."/>
            <person name="Cuming A."/>
            <person name="Hasebe M."/>
            <person name="Lucas S."/>
            <person name="Mishler D.B."/>
            <person name="Reski R."/>
            <person name="Grigoriev I."/>
            <person name="Quatrano R.S."/>
            <person name="Boore J.L."/>
        </authorList>
    </citation>
    <scope>NUCLEOTIDE SEQUENCE [LARGE SCALE GENOMIC DNA]</scope>
</reference>
<evidence type="ECO:0000313" key="1">
    <source>
        <dbReference type="EMBL" id="EDQ50351.1"/>
    </source>
</evidence>
<organism>
    <name type="scientific">Physcomitrium patens</name>
    <name type="common">Spreading-leaved earth moss</name>
    <name type="synonym">Physcomitrella patens</name>
    <dbReference type="NCBI Taxonomy" id="3218"/>
    <lineage>
        <taxon>Eukaryota</taxon>
        <taxon>Viridiplantae</taxon>
        <taxon>Streptophyta</taxon>
        <taxon>Embryophyta</taxon>
        <taxon>Bryophyta</taxon>
        <taxon>Bryophytina</taxon>
        <taxon>Bryopsida</taxon>
        <taxon>Funariidae</taxon>
        <taxon>Funariales</taxon>
        <taxon>Funariaceae</taxon>
        <taxon>Physcomitrium</taxon>
    </lineage>
</organism>
<dbReference type="EMBL" id="DS545310">
    <property type="protein sequence ID" value="EDQ50351.1"/>
    <property type="molecule type" value="Genomic_DNA"/>
</dbReference>
<proteinExistence type="predicted"/>
<gene>
    <name evidence="1" type="ORF">PHYPADRAFT_100490</name>
</gene>
<dbReference type="AlphaFoldDB" id="A9U1V0"/>
<sequence>MKTGPGAEMKSTVVKQEKEEEEEELILGQSAGSLLLFPADATGAGAAAGAVAGRGLQVNDDAMAWRGTGPSSPAFTQEAAAAAGARWCRVQGHGVDEALLQCPASLVVNA</sequence>
<protein>
    <submittedName>
        <fullName evidence="1">Predicted protein</fullName>
    </submittedName>
</protein>
<accession>A9U1V0</accession>